<dbReference type="EMBL" id="UOFA01000230">
    <property type="protein sequence ID" value="VAW45813.1"/>
    <property type="molecule type" value="Genomic_DNA"/>
</dbReference>
<protein>
    <submittedName>
        <fullName evidence="1">Uncharacterized protein</fullName>
    </submittedName>
</protein>
<proteinExistence type="predicted"/>
<organism evidence="1">
    <name type="scientific">hydrothermal vent metagenome</name>
    <dbReference type="NCBI Taxonomy" id="652676"/>
    <lineage>
        <taxon>unclassified sequences</taxon>
        <taxon>metagenomes</taxon>
        <taxon>ecological metagenomes</taxon>
    </lineage>
</organism>
<evidence type="ECO:0000313" key="1">
    <source>
        <dbReference type="EMBL" id="VAW45813.1"/>
    </source>
</evidence>
<reference evidence="1" key="1">
    <citation type="submission" date="2018-06" db="EMBL/GenBank/DDBJ databases">
        <authorList>
            <person name="Zhirakovskaya E."/>
        </authorList>
    </citation>
    <scope>NUCLEOTIDE SEQUENCE</scope>
</reference>
<accession>A0A3B0W084</accession>
<gene>
    <name evidence="1" type="ORF">MNBD_GAMMA02-1802</name>
</gene>
<dbReference type="AlphaFoldDB" id="A0A3B0W084"/>
<dbReference type="Pfam" id="PF20112">
    <property type="entry name" value="DUF6502"/>
    <property type="match status" value="1"/>
</dbReference>
<sequence length="284" mass="32660">MDIKERLTELLIKVFKPIVRLLLRHGISYKAAAEVLKWCYVDVAHREFGINNKKANKSRIAVITGLTWIDVKSLVDNEPALMNVKPEEFHRALKVLTGWTTDSNFIDVDGKTREIPIYSTGEKNDISFETLVEHYSGGATIRSILDDLLDHEAVEKTSKNSVKMLRSYFLCNTEKSEKASIDIMAMCTNDLLNTINHNITTSSDDYYFQRYSQQKEMPVQYIPLVETFIRERSQKLANEVDTFMATLVQQNVESNEDMGKVDRLGLGMYYFQGKINSKPKIKRK</sequence>
<name>A0A3B0W084_9ZZZZ</name>
<dbReference type="InterPro" id="IPR045445">
    <property type="entry name" value="DUF6502"/>
</dbReference>